<feature type="domain" description="Thiolase C-terminal" evidence="8">
    <location>
        <begin position="249"/>
        <end position="385"/>
    </location>
</feature>
<evidence type="ECO:0000256" key="5">
    <source>
        <dbReference type="ARBA" id="ARBA00023121"/>
    </source>
</evidence>
<dbReference type="Pfam" id="PF00108">
    <property type="entry name" value="Thiolase_N"/>
    <property type="match status" value="1"/>
</dbReference>
<dbReference type="GO" id="GO:0006869">
    <property type="term" value="P:lipid transport"/>
    <property type="evidence" value="ECO:0007669"/>
    <property type="project" value="UniProtKB-KW"/>
</dbReference>
<dbReference type="SUPFAM" id="SSF53901">
    <property type="entry name" value="Thiolase-like"/>
    <property type="match status" value="2"/>
</dbReference>
<protein>
    <recommendedName>
        <fullName evidence="1">propanoyl-CoA C-acyltransferase</fullName>
        <ecNumber evidence="1">2.3.1.176</ecNumber>
    </recommendedName>
    <alternativeName>
        <fullName evidence="6">Propanoyl-CoA C-acyltransferase</fullName>
    </alternativeName>
</protein>
<dbReference type="GO" id="GO:0008289">
    <property type="term" value="F:lipid binding"/>
    <property type="evidence" value="ECO:0007669"/>
    <property type="project" value="UniProtKB-KW"/>
</dbReference>
<dbReference type="EMBL" id="CP121694">
    <property type="protein sequence ID" value="WRO22847.1"/>
    <property type="molecule type" value="Genomic_DNA"/>
</dbReference>
<dbReference type="Pfam" id="PF22691">
    <property type="entry name" value="Thiolase_C_1"/>
    <property type="match status" value="1"/>
</dbReference>
<dbReference type="InterPro" id="IPR020613">
    <property type="entry name" value="Thiolase_CS"/>
</dbReference>
<dbReference type="AlphaFoldDB" id="A0AAU0UR50"/>
<gene>
    <name evidence="9" type="ORF">MFMK1_002688</name>
</gene>
<dbReference type="Gene3D" id="3.40.47.10">
    <property type="match status" value="1"/>
</dbReference>
<keyword evidence="5" id="KW-0446">Lipid-binding</keyword>
<accession>A0AAU0UR50</accession>
<dbReference type="GO" id="GO:0016747">
    <property type="term" value="F:acyltransferase activity, transferring groups other than amino-acyl groups"/>
    <property type="evidence" value="ECO:0007669"/>
    <property type="project" value="InterPro"/>
</dbReference>
<evidence type="ECO:0000313" key="10">
    <source>
        <dbReference type="Proteomes" id="UP001329915"/>
    </source>
</evidence>
<keyword evidence="4" id="KW-0445">Lipid transport</keyword>
<dbReference type="RefSeq" id="WP_366922243.1">
    <property type="nucleotide sequence ID" value="NZ_CP121694.1"/>
</dbReference>
<dbReference type="CDD" id="cd00829">
    <property type="entry name" value="SCP-x_thiolase"/>
    <property type="match status" value="1"/>
</dbReference>
<dbReference type="PANTHER" id="PTHR42870:SF1">
    <property type="entry name" value="NON-SPECIFIC LIPID-TRANSFER PROTEIN-LIKE 2"/>
    <property type="match status" value="1"/>
</dbReference>
<proteinExistence type="predicted"/>
<reference evidence="9 10" key="1">
    <citation type="submission" date="2023-04" db="EMBL/GenBank/DDBJ databases">
        <authorList>
            <person name="Hsu D."/>
        </authorList>
    </citation>
    <scope>NUCLEOTIDE SEQUENCE [LARGE SCALE GENOMIC DNA]</scope>
    <source>
        <strain evidence="9 10">MK1</strain>
    </source>
</reference>
<keyword evidence="2" id="KW-0813">Transport</keyword>
<keyword evidence="3" id="KW-0808">Transferase</keyword>
<dbReference type="InterPro" id="IPR002155">
    <property type="entry name" value="Thiolase"/>
</dbReference>
<dbReference type="InterPro" id="IPR016039">
    <property type="entry name" value="Thiolase-like"/>
</dbReference>
<evidence type="ECO:0000256" key="2">
    <source>
        <dbReference type="ARBA" id="ARBA00022448"/>
    </source>
</evidence>
<evidence type="ECO:0000256" key="6">
    <source>
        <dbReference type="ARBA" id="ARBA00032316"/>
    </source>
</evidence>
<evidence type="ECO:0000313" key="9">
    <source>
        <dbReference type="EMBL" id="WRO22847.1"/>
    </source>
</evidence>
<organism evidence="9 10">
    <name type="scientific">Metallumcola ferriviriculae</name>
    <dbReference type="NCBI Taxonomy" id="3039180"/>
    <lineage>
        <taxon>Bacteria</taxon>
        <taxon>Bacillati</taxon>
        <taxon>Bacillota</taxon>
        <taxon>Clostridia</taxon>
        <taxon>Neomoorellales</taxon>
        <taxon>Desulfitibacteraceae</taxon>
        <taxon>Metallumcola</taxon>
    </lineage>
</organism>
<name>A0AAU0UR50_9FIRM</name>
<dbReference type="PANTHER" id="PTHR42870">
    <property type="entry name" value="ACETYL-COA C-ACETYLTRANSFERASE"/>
    <property type="match status" value="1"/>
</dbReference>
<dbReference type="PROSITE" id="PS00737">
    <property type="entry name" value="THIOLASE_2"/>
    <property type="match status" value="1"/>
</dbReference>
<dbReference type="PIRSF" id="PIRSF000429">
    <property type="entry name" value="Ac-CoA_Ac_transf"/>
    <property type="match status" value="1"/>
</dbReference>
<dbReference type="NCBIfam" id="NF004720">
    <property type="entry name" value="PRK06064.1"/>
    <property type="match status" value="1"/>
</dbReference>
<evidence type="ECO:0000256" key="3">
    <source>
        <dbReference type="ARBA" id="ARBA00022679"/>
    </source>
</evidence>
<dbReference type="Proteomes" id="UP001329915">
    <property type="component" value="Chromosome"/>
</dbReference>
<evidence type="ECO:0000259" key="7">
    <source>
        <dbReference type="Pfam" id="PF00108"/>
    </source>
</evidence>
<evidence type="ECO:0000256" key="1">
    <source>
        <dbReference type="ARBA" id="ARBA00012352"/>
    </source>
</evidence>
<feature type="domain" description="Thiolase N-terminal" evidence="7">
    <location>
        <begin position="7"/>
        <end position="225"/>
    </location>
</feature>
<dbReference type="InterPro" id="IPR020616">
    <property type="entry name" value="Thiolase_N"/>
</dbReference>
<evidence type="ECO:0000256" key="4">
    <source>
        <dbReference type="ARBA" id="ARBA00023055"/>
    </source>
</evidence>
<dbReference type="EC" id="2.3.1.176" evidence="1"/>
<evidence type="ECO:0000259" key="8">
    <source>
        <dbReference type="Pfam" id="PF22691"/>
    </source>
</evidence>
<keyword evidence="10" id="KW-1185">Reference proteome</keyword>
<sequence>MIKLREVAIIGVGMTNFGKLSDSIVDMGVQAAEAAINDCKIEKNQIEALFLGNFVGEVLTGQALLAALTARSLGLRGIPVTKVEGACASGGIALRQAILTVASGQAEVAMAVGAEKMTASPTGKVTGALAGALDQQLDGRSGLTFPGFFGLVAQRYQAEYQSDMEAVAQVVVKSRKNAVKNPVCYLRKEVSAEQVRGSYPVAEPLRLMDCCPISDGAAAAVVCSVDMAKKLSGQPIKVLASVQTSGAPRISDVSSLLTFEATTQAAALAYTQAGITAKDVDVVELHDCFSIAEVVDSEDLGFFEKGEGAEAVKAGTTAVDGDIPINPSGGLISRGHPVGATGLAQVYEIVRQLQGKAVNQVRNASVGLAHNLGGTGATCTVTILTNDI</sequence>
<dbReference type="KEGG" id="dbc:MFMK1_002688"/>
<dbReference type="InterPro" id="IPR055140">
    <property type="entry name" value="Thiolase_C_2"/>
</dbReference>